<sequence>MATVPHQALEITEALKEMTQGKIPRTNVRLMSYKRMASPDPRNFYTARGSMKTHPAEVIVHEHGWHTGDTPSQTRDGPASNIVTDLYKFDAINRGLSGKRHPTNNPVSTDVRPHQLVSPSASQPSSNGPELITYRVNSRMARDRRGRGTKMERQLSKVKLGADINCKDLGRPMFSSVKDRAAIVSYGRNFYFPKIYDDVIELQLAPELQTVVKKQPDDVGKRADKSKAYIKRHRDPIRSVEDLVGLIQHNRWSVDLGVWNQALEDELRADPKFVSTLLCQDGEWRNCLEGWSSGGSR</sequence>
<keyword evidence="2" id="KW-1185">Reference proteome</keyword>
<protein>
    <submittedName>
        <fullName evidence="1">Uncharacterized protein</fullName>
    </submittedName>
</protein>
<organism evidence="1 2">
    <name type="scientific">Hypoxylon rubiginosum</name>
    <dbReference type="NCBI Taxonomy" id="110542"/>
    <lineage>
        <taxon>Eukaryota</taxon>
        <taxon>Fungi</taxon>
        <taxon>Dikarya</taxon>
        <taxon>Ascomycota</taxon>
        <taxon>Pezizomycotina</taxon>
        <taxon>Sordariomycetes</taxon>
        <taxon>Xylariomycetidae</taxon>
        <taxon>Xylariales</taxon>
        <taxon>Hypoxylaceae</taxon>
        <taxon>Hypoxylon</taxon>
    </lineage>
</organism>
<reference evidence="1 2" key="1">
    <citation type="journal article" date="2022" name="New Phytol.">
        <title>Ecological generalism drives hyperdiversity of secondary metabolite gene clusters in xylarialean endophytes.</title>
        <authorList>
            <person name="Franco M.E.E."/>
            <person name="Wisecaver J.H."/>
            <person name="Arnold A.E."/>
            <person name="Ju Y.M."/>
            <person name="Slot J.C."/>
            <person name="Ahrendt S."/>
            <person name="Moore L.P."/>
            <person name="Eastman K.E."/>
            <person name="Scott K."/>
            <person name="Konkel Z."/>
            <person name="Mondo S.J."/>
            <person name="Kuo A."/>
            <person name="Hayes R.D."/>
            <person name="Haridas S."/>
            <person name="Andreopoulos B."/>
            <person name="Riley R."/>
            <person name="LaButti K."/>
            <person name="Pangilinan J."/>
            <person name="Lipzen A."/>
            <person name="Amirebrahimi M."/>
            <person name="Yan J."/>
            <person name="Adam C."/>
            <person name="Keymanesh K."/>
            <person name="Ng V."/>
            <person name="Louie K."/>
            <person name="Northen T."/>
            <person name="Drula E."/>
            <person name="Henrissat B."/>
            <person name="Hsieh H.M."/>
            <person name="Youens-Clark K."/>
            <person name="Lutzoni F."/>
            <person name="Miadlikowska J."/>
            <person name="Eastwood D.C."/>
            <person name="Hamelin R.C."/>
            <person name="Grigoriev I.V."/>
            <person name="U'Ren J.M."/>
        </authorList>
    </citation>
    <scope>NUCLEOTIDE SEQUENCE [LARGE SCALE GENOMIC DNA]</scope>
    <source>
        <strain evidence="1 2">ER1909</strain>
    </source>
</reference>
<proteinExistence type="predicted"/>
<comment type="caution">
    <text evidence="1">The sequence shown here is derived from an EMBL/GenBank/DDBJ whole genome shotgun (WGS) entry which is preliminary data.</text>
</comment>
<gene>
    <name evidence="1" type="ORF">F4821DRAFT_275558</name>
</gene>
<evidence type="ECO:0000313" key="1">
    <source>
        <dbReference type="EMBL" id="KAI6089931.1"/>
    </source>
</evidence>
<accession>A0ACC0DBK7</accession>
<evidence type="ECO:0000313" key="2">
    <source>
        <dbReference type="Proteomes" id="UP001497680"/>
    </source>
</evidence>
<name>A0ACC0DBK7_9PEZI</name>
<dbReference type="EMBL" id="MU394293">
    <property type="protein sequence ID" value="KAI6089931.1"/>
    <property type="molecule type" value="Genomic_DNA"/>
</dbReference>
<dbReference type="Proteomes" id="UP001497680">
    <property type="component" value="Unassembled WGS sequence"/>
</dbReference>